<keyword evidence="2" id="KW-1185">Reference proteome</keyword>
<accession>A0A8S1XTQ3</accession>
<dbReference type="AlphaFoldDB" id="A0A8S1XTQ3"/>
<dbReference type="EMBL" id="CAJJDP010000134">
    <property type="protein sequence ID" value="CAD8204475.1"/>
    <property type="molecule type" value="Genomic_DNA"/>
</dbReference>
<comment type="caution">
    <text evidence="1">The sequence shown here is derived from an EMBL/GenBank/DDBJ whole genome shotgun (WGS) entry which is preliminary data.</text>
</comment>
<proteinExistence type="predicted"/>
<reference evidence="1" key="1">
    <citation type="submission" date="2021-01" db="EMBL/GenBank/DDBJ databases">
        <authorList>
            <consortium name="Genoscope - CEA"/>
            <person name="William W."/>
        </authorList>
    </citation>
    <scope>NUCLEOTIDE SEQUENCE</scope>
</reference>
<organism evidence="1 2">
    <name type="scientific">Paramecium octaurelia</name>
    <dbReference type="NCBI Taxonomy" id="43137"/>
    <lineage>
        <taxon>Eukaryota</taxon>
        <taxon>Sar</taxon>
        <taxon>Alveolata</taxon>
        <taxon>Ciliophora</taxon>
        <taxon>Intramacronucleata</taxon>
        <taxon>Oligohymenophorea</taxon>
        <taxon>Peniculida</taxon>
        <taxon>Parameciidae</taxon>
        <taxon>Paramecium</taxon>
    </lineage>
</organism>
<evidence type="ECO:0000313" key="1">
    <source>
        <dbReference type="EMBL" id="CAD8204475.1"/>
    </source>
</evidence>
<name>A0A8S1XTQ3_PAROT</name>
<dbReference type="Proteomes" id="UP000683925">
    <property type="component" value="Unassembled WGS sequence"/>
</dbReference>
<evidence type="ECO:0000313" key="2">
    <source>
        <dbReference type="Proteomes" id="UP000683925"/>
    </source>
</evidence>
<sequence length="156" mass="18712">MGDCFNIGMSKTMCTSLSNVHLHFGSLLYNHYDSQRLSDKFPKFLLMKRLLIIHVGVSLRILIRWIVKIQQIKWVALPFQILRKQDNMIIRQVSFHQIFINGSRLQLFLIFFKQRITGNFKLDQKQIICKWHQYEKIKKKHSTHINFKHVGIYVKK</sequence>
<gene>
    <name evidence="1" type="ORF">POCTA_138.1.T1330005</name>
</gene>
<protein>
    <submittedName>
        <fullName evidence="1">Uncharacterized protein</fullName>
    </submittedName>
</protein>